<dbReference type="GO" id="GO:0005524">
    <property type="term" value="F:ATP binding"/>
    <property type="evidence" value="ECO:0007669"/>
    <property type="project" value="UniProtKB-KW"/>
</dbReference>
<dbReference type="eggNOG" id="COG3842">
    <property type="taxonomic scope" value="Bacteria"/>
</dbReference>
<dbReference type="Pfam" id="PF00005">
    <property type="entry name" value="ABC_tran"/>
    <property type="match status" value="1"/>
</dbReference>
<sequence>MSLVVRSLSVAGVVRDVSFRVDDAETVAVIGPSGSGKTTLLNALAGFIQVDAGTVSVDGEEITDVPVNERPTGMMLERPTLFDMPVADNIEFGLDDVRQSDKQRADMMSIMMSSFNIAGLAHKHPSQLSGGQAQRVALARTLVRRPRVLLLDEPLAHSESAVRFDIHRELKDHVRRLGLAVVYVTHDITDACLVADRIVVVDNGTIIQQGTPYELFHSPGTAVVARLMGVPNILSRDQLNIIDPGASGSAESYAITPSRIDLEPTINRDVFGKTGLIIRSVFARSHYVVDVETEAGTLVVWSSMDLRVGEYYDVNVRHFCPLT</sequence>
<protein>
    <submittedName>
        <fullName evidence="5">ABC transporter related protein</fullName>
    </submittedName>
</protein>
<accession>D7BPJ1</accession>
<dbReference type="PANTHER" id="PTHR42781">
    <property type="entry name" value="SPERMIDINE/PUTRESCINE IMPORT ATP-BINDING PROTEIN POTA"/>
    <property type="match status" value="1"/>
</dbReference>
<dbReference type="PROSITE" id="PS50893">
    <property type="entry name" value="ABC_TRANSPORTER_2"/>
    <property type="match status" value="1"/>
</dbReference>
<dbReference type="InterPro" id="IPR003439">
    <property type="entry name" value="ABC_transporter-like_ATP-bd"/>
</dbReference>
<dbReference type="STRING" id="644284.Arch_1127"/>
<dbReference type="Proteomes" id="UP000000376">
    <property type="component" value="Chromosome"/>
</dbReference>
<dbReference type="InterPro" id="IPR050093">
    <property type="entry name" value="ABC_SmlMolc_Importer"/>
</dbReference>
<dbReference type="AlphaFoldDB" id="D7BPJ1"/>
<evidence type="ECO:0000313" key="6">
    <source>
        <dbReference type="Proteomes" id="UP000000376"/>
    </source>
</evidence>
<evidence type="ECO:0000313" key="5">
    <source>
        <dbReference type="EMBL" id="ADH92840.1"/>
    </source>
</evidence>
<reference evidence="5 6" key="1">
    <citation type="journal article" date="2010" name="Stand. Genomic Sci.">
        <title>Complete genome sequence of Arcanobacterium haemolyticum type strain (11018).</title>
        <authorList>
            <person name="Yasawong M."/>
            <person name="Teshima H."/>
            <person name="Lapidus A."/>
            <person name="Nolan M."/>
            <person name="Lucas S."/>
            <person name="Glavina Del Rio T."/>
            <person name="Tice H."/>
            <person name="Cheng J."/>
            <person name="Bruce D."/>
            <person name="Detter C."/>
            <person name="Tapia R."/>
            <person name="Han C."/>
            <person name="Goodwin L."/>
            <person name="Pitluck S."/>
            <person name="Liolios K."/>
            <person name="Ivanova N."/>
            <person name="Mavromatis K."/>
            <person name="Mikhailova N."/>
            <person name="Pati A."/>
            <person name="Chen A."/>
            <person name="Palaniappan K."/>
            <person name="Land M."/>
            <person name="Hauser L."/>
            <person name="Chang Y."/>
            <person name="Jeffries C."/>
            <person name="Rohde M."/>
            <person name="Sikorski J."/>
            <person name="Pukall R."/>
            <person name="Goker M."/>
            <person name="Woyke T."/>
            <person name="Bristow J."/>
            <person name="Eisen J."/>
            <person name="Markowitz V."/>
            <person name="Hugenholtz P."/>
            <person name="Kyrpides N."/>
            <person name="Klenk H."/>
        </authorList>
    </citation>
    <scope>NUCLEOTIDE SEQUENCE [LARGE SCALE GENOMIC DNA]</scope>
    <source>
        <strain evidence="6">ATCC 9345 / DSM 20595 / CCUG 17215 / LMG 16163 / NBRC 15585 / NCTC 8452 / 11018</strain>
    </source>
</reference>
<gene>
    <name evidence="5" type="ordered locus">Arch_1127</name>
</gene>
<dbReference type="InterPro" id="IPR027417">
    <property type="entry name" value="P-loop_NTPase"/>
</dbReference>
<keyword evidence="6" id="KW-1185">Reference proteome</keyword>
<evidence type="ECO:0000259" key="4">
    <source>
        <dbReference type="PROSITE" id="PS50893"/>
    </source>
</evidence>
<keyword evidence="1" id="KW-0813">Transport</keyword>
<dbReference type="RefSeq" id="WP_013170334.1">
    <property type="nucleotide sequence ID" value="NC_014218.1"/>
</dbReference>
<dbReference type="Gene3D" id="3.40.50.300">
    <property type="entry name" value="P-loop containing nucleotide triphosphate hydrolases"/>
    <property type="match status" value="1"/>
</dbReference>
<dbReference type="EMBL" id="CP002045">
    <property type="protein sequence ID" value="ADH92840.1"/>
    <property type="molecule type" value="Genomic_DNA"/>
</dbReference>
<dbReference type="SMART" id="SM00382">
    <property type="entry name" value="AAA"/>
    <property type="match status" value="1"/>
</dbReference>
<dbReference type="GO" id="GO:0016887">
    <property type="term" value="F:ATP hydrolysis activity"/>
    <property type="evidence" value="ECO:0007669"/>
    <property type="project" value="InterPro"/>
</dbReference>
<dbReference type="PANTHER" id="PTHR42781:SF4">
    <property type="entry name" value="SPERMIDINE_PUTRESCINE IMPORT ATP-BINDING PROTEIN POTA"/>
    <property type="match status" value="1"/>
</dbReference>
<dbReference type="PROSITE" id="PS00211">
    <property type="entry name" value="ABC_TRANSPORTER_1"/>
    <property type="match status" value="1"/>
</dbReference>
<dbReference type="InterPro" id="IPR017871">
    <property type="entry name" value="ABC_transporter-like_CS"/>
</dbReference>
<evidence type="ECO:0000256" key="3">
    <source>
        <dbReference type="ARBA" id="ARBA00022840"/>
    </source>
</evidence>
<evidence type="ECO:0000256" key="2">
    <source>
        <dbReference type="ARBA" id="ARBA00022741"/>
    </source>
</evidence>
<proteinExistence type="predicted"/>
<organism evidence="5 6">
    <name type="scientific">Arcanobacterium haemolyticum (strain ATCC 9345 / DSM 20595 / CCM 5947 / CCUG 17215 / LMG 16163 / NBRC 15585 / NCTC 8452 / 11018)</name>
    <dbReference type="NCBI Taxonomy" id="644284"/>
    <lineage>
        <taxon>Bacteria</taxon>
        <taxon>Bacillati</taxon>
        <taxon>Actinomycetota</taxon>
        <taxon>Actinomycetes</taxon>
        <taxon>Actinomycetales</taxon>
        <taxon>Actinomycetaceae</taxon>
        <taxon>Arcanobacterium</taxon>
    </lineage>
</organism>
<name>D7BPJ1_ARCHD</name>
<feature type="domain" description="ABC transporter" evidence="4">
    <location>
        <begin position="3"/>
        <end position="228"/>
    </location>
</feature>
<evidence type="ECO:0000256" key="1">
    <source>
        <dbReference type="ARBA" id="ARBA00022448"/>
    </source>
</evidence>
<dbReference type="InterPro" id="IPR003593">
    <property type="entry name" value="AAA+_ATPase"/>
</dbReference>
<keyword evidence="3" id="KW-0067">ATP-binding</keyword>
<keyword evidence="2" id="KW-0547">Nucleotide-binding</keyword>
<dbReference type="SUPFAM" id="SSF52540">
    <property type="entry name" value="P-loop containing nucleoside triphosphate hydrolases"/>
    <property type="match status" value="1"/>
</dbReference>
<dbReference type="HOGENOM" id="CLU_000604_1_1_11"/>
<dbReference type="KEGG" id="ahe:Arch_1127"/>